<dbReference type="OrthoDB" id="188352at2759"/>
<feature type="region of interest" description="Disordered" evidence="1">
    <location>
        <begin position="1"/>
        <end position="70"/>
    </location>
</feature>
<dbReference type="GeneID" id="101949623"/>
<evidence type="ECO:0000256" key="1">
    <source>
        <dbReference type="SAM" id="MobiDB-lite"/>
    </source>
</evidence>
<feature type="compositionally biased region" description="Acidic residues" evidence="1">
    <location>
        <begin position="28"/>
        <end position="39"/>
    </location>
</feature>
<reference evidence="2" key="1">
    <citation type="submission" date="2025-08" db="UniProtKB">
        <authorList>
            <consortium name="Ensembl"/>
        </authorList>
    </citation>
    <scope>IDENTIFICATION</scope>
</reference>
<feature type="region of interest" description="Disordered" evidence="1">
    <location>
        <begin position="1315"/>
        <end position="1338"/>
    </location>
</feature>
<dbReference type="GeneTree" id="ENSGT00390000008330"/>
<proteinExistence type="predicted"/>
<organism evidence="2 3">
    <name type="scientific">Chrysemys picta bellii</name>
    <name type="common">Western painted turtle</name>
    <name type="synonym">Emys bellii</name>
    <dbReference type="NCBI Taxonomy" id="8478"/>
    <lineage>
        <taxon>Eukaryota</taxon>
        <taxon>Metazoa</taxon>
        <taxon>Chordata</taxon>
        <taxon>Craniata</taxon>
        <taxon>Vertebrata</taxon>
        <taxon>Euteleostomi</taxon>
        <taxon>Archelosauria</taxon>
        <taxon>Testudinata</taxon>
        <taxon>Testudines</taxon>
        <taxon>Cryptodira</taxon>
        <taxon>Durocryptodira</taxon>
        <taxon>Testudinoidea</taxon>
        <taxon>Emydidae</taxon>
        <taxon>Chrysemys</taxon>
    </lineage>
</organism>
<gene>
    <name evidence="2" type="primary">CFAP92</name>
</gene>
<sequence>MALQKQKEDVSGELTEPFAQDSKTKMVEEEEEAVVEVELEALGSESSFETETPDVLGDGGHPTPEDEDSRPLFFEKNLEQLDTSHTVMCTFSISLAVPMAAGPKHRPSNLTDRQRKKSNVGKDAAAIPKMRRYYHIEYFLLPDDVEPRKLDLALFGVVAKLFVECESKPSTAQVQAERYRQKRPTTIISSVVKPWFENDQIWVSWNHSINIHVTNEFLIKLRDHKVTLTIWDTKDKVSAKARFSKPRVPFSQVEDSDAIGGVKYTVLLQRKLFEDNQPELSCVKIKGVKVPSAPEKPAMGFAAGESKSLLEEAELYEAPASLSVFQSLLPPSRTDDFPSVSRFSVSGSILSNRDKILNEGNYLKQNTIAGFSDYVIPKKPEKTKFSLENAADHTDKKDPKGKRKSSTPKRGPALKERRQSNCKVSNAQTLIAALTKKCGIASLQLDLMPLLSGESLVISRLQRKSPKILDAYVTFTTEEPLMSERQIRELNPLIIKIHSATCLPMTPVPIEVLQATCVPTYCRYQFHNLPPHQTQGQTHGTHIYFKDVNVILTGTISPGELREYFRGPPLEIEVHDRDRKMAEDIKKPSLFGDEQDDGELSNVGLVSYKHTAYNPFTEKDNLWHPYGVAKVSLTDLLLGEKYLNISVPIHSCSVPDPGCQKDSKTEKMMGVLGSVAGPQTSPLPMGHYLESDSVLKVRVEIAVPLDLQAETADTEVADCPYGCIIYIFDYNNAPCLHDLLQEITEINAEALQLDSYPLQVIQMALATFKLKTATKEISELDIITGFHILDGTIHLLVLEGLKDKAIKRLWEQQFDKTHRTENGRLDILYNSQLSFHQRLYTDLEAILYHIHLCKPLSSITRQPLLYVRDMVPQACFQALSRLDYLCHSKKLRDVVQRGLLPSAEMITVLSQEFGIPLTKEDLFIQRPSLPSVSPFALQNSRKVIIKQGAMHSLLDNHNEKYIQCKKEMEDKMQHYKDHIQTNIDAVYLLSRKVKKPKFRAIRSSPADGKSVYNYSSQNLNSAERAKMQLRKELAKKPERRFAYCHEYLSAMFDPVDLDIVRKESIAKSKNLWVSPSGFVCPGFKSCIESNLHPRMPDETRLKELTEKWQENLLFANILEPVLSRERWSWDQRHIDFDLYKKPPVYLPASAPATHRAVDTWLHEDSGQLQKTVFDDTKLKVYRCSTAAELTPRGPKASAQLDKLQGLLKDEPEKFSLKRPAMILQPIPALSVLQHIPACGSYPDLTRKRSTTHGFVPGLEDQHSLKWNGNIVPCHDMEHRMFEKLKGADFNLLCYEHSFLYKRKRPEKGGEDTTLLLQQDATQQSATTSSKWNDPITQQ</sequence>
<accession>A0A8C3F172</accession>
<feature type="region of interest" description="Disordered" evidence="1">
    <location>
        <begin position="385"/>
        <end position="421"/>
    </location>
</feature>
<dbReference type="Proteomes" id="UP000694380">
    <property type="component" value="Unplaced"/>
</dbReference>
<dbReference type="PANTHER" id="PTHR33667">
    <property type="entry name" value="SI:DKEY-57N24.6"/>
    <property type="match status" value="1"/>
</dbReference>
<reference evidence="2" key="2">
    <citation type="submission" date="2025-09" db="UniProtKB">
        <authorList>
            <consortium name="Ensembl"/>
        </authorList>
    </citation>
    <scope>IDENTIFICATION</scope>
</reference>
<name>A0A8C3F172_CHRPI</name>
<feature type="region of interest" description="Disordered" evidence="1">
    <location>
        <begin position="101"/>
        <end position="122"/>
    </location>
</feature>
<dbReference type="InterPro" id="IPR027876">
    <property type="entry name" value="DUF4550"/>
</dbReference>
<protein>
    <submittedName>
        <fullName evidence="2">Cilia and flagella associated protein 92 (putative)</fullName>
    </submittedName>
</protein>
<feature type="compositionally biased region" description="Basic and acidic residues" evidence="1">
    <location>
        <begin position="1"/>
        <end position="10"/>
    </location>
</feature>
<keyword evidence="3" id="KW-1185">Reference proteome</keyword>
<dbReference type="CTD" id="57501"/>
<dbReference type="KEGG" id="cpic:101949623"/>
<feature type="compositionally biased region" description="Low complexity" evidence="1">
    <location>
        <begin position="1315"/>
        <end position="1329"/>
    </location>
</feature>
<feature type="compositionally biased region" description="Basic and acidic residues" evidence="1">
    <location>
        <begin position="385"/>
        <end position="398"/>
    </location>
</feature>
<evidence type="ECO:0000313" key="2">
    <source>
        <dbReference type="Ensembl" id="ENSCPBP00000001318.1"/>
    </source>
</evidence>
<dbReference type="Ensembl" id="ENSCPBT00000001635.1">
    <property type="protein sequence ID" value="ENSCPBP00000001318.1"/>
    <property type="gene ID" value="ENSCPBG00000001077.1"/>
</dbReference>
<evidence type="ECO:0000313" key="3">
    <source>
        <dbReference type="Proteomes" id="UP000694380"/>
    </source>
</evidence>
<dbReference type="Pfam" id="PF15084">
    <property type="entry name" value="DUF4550"/>
    <property type="match status" value="2"/>
</dbReference>
<dbReference type="PANTHER" id="PTHR33667:SF7">
    <property type="entry name" value="RIKEN CDNA 1810020O05 GENE"/>
    <property type="match status" value="1"/>
</dbReference>